<dbReference type="GO" id="GO:0047372">
    <property type="term" value="F:monoacylglycerol lipase activity"/>
    <property type="evidence" value="ECO:0007669"/>
    <property type="project" value="TreeGrafter"/>
</dbReference>
<comment type="similarity">
    <text evidence="1">Belongs to the AB hydrolase superfamily. AB hydrolase 4 family.</text>
</comment>
<dbReference type="InterPro" id="IPR000952">
    <property type="entry name" value="AB_hydrolase_4_CS"/>
</dbReference>
<dbReference type="STRING" id="1434700.SAMN06296427_106107"/>
<gene>
    <name evidence="6" type="ORF">SAMN06296427_106107</name>
</gene>
<evidence type="ECO:0000256" key="2">
    <source>
        <dbReference type="ARBA" id="ARBA00022487"/>
    </source>
</evidence>
<dbReference type="EMBL" id="FWXS01000006">
    <property type="protein sequence ID" value="SMC71210.1"/>
    <property type="molecule type" value="Genomic_DNA"/>
</dbReference>
<dbReference type="GO" id="GO:0034338">
    <property type="term" value="F:short-chain carboxylesterase activity"/>
    <property type="evidence" value="ECO:0007669"/>
    <property type="project" value="TreeGrafter"/>
</dbReference>
<evidence type="ECO:0000259" key="5">
    <source>
        <dbReference type="Pfam" id="PF00561"/>
    </source>
</evidence>
<evidence type="ECO:0000256" key="3">
    <source>
        <dbReference type="ARBA" id="ARBA00022801"/>
    </source>
</evidence>
<evidence type="ECO:0000256" key="1">
    <source>
        <dbReference type="ARBA" id="ARBA00010884"/>
    </source>
</evidence>
<dbReference type="AlphaFoldDB" id="A0A1W2BEP0"/>
<feature type="domain" description="AB hydrolase-1" evidence="5">
    <location>
        <begin position="62"/>
        <end position="297"/>
    </location>
</feature>
<dbReference type="OrthoDB" id="332676at2"/>
<keyword evidence="3" id="KW-0378">Hydrolase</keyword>
<dbReference type="PROSITE" id="PS01133">
    <property type="entry name" value="UPF0017"/>
    <property type="match status" value="1"/>
</dbReference>
<name>A0A1W2BEP0_9FLAO</name>
<sequence>MPWIENSKYKAFGFLSRNPHFSTIYMAKLKQFRSPDYQRIKLELSDGDFLNLDFQKKNDKKAIILCHGLEGDSRRTYMNTCAEYFLSKDYSVFAWNYRTCGGEMNRLVRMYHHGTVDDLDEVVKHVIAEGFEEIYLMGFSMGGALTLNYLGQIKTDEKIKAAVAISAPLSLKSSSDQLKNGFNRVYLKNFTYKISRKLKTKAKQFPDLIDHSKIKLIKTFDEVDGLFTAPLHGYKDKEEYYRKASPIYVLDKIKIPTLIINAWDDPFLGKECYPVDFAKNSKNIFLETPQKGGHCAFPLIKTKYSWAEMRAYEFFNPEITSKGF</sequence>
<evidence type="ECO:0000313" key="7">
    <source>
        <dbReference type="Proteomes" id="UP000192393"/>
    </source>
</evidence>
<dbReference type="InterPro" id="IPR012020">
    <property type="entry name" value="ABHD4"/>
</dbReference>
<feature type="active site" description="Charge relay system" evidence="4">
    <location>
        <position position="140"/>
    </location>
</feature>
<organism evidence="6 7">
    <name type="scientific">Moheibacter sediminis</name>
    <dbReference type="NCBI Taxonomy" id="1434700"/>
    <lineage>
        <taxon>Bacteria</taxon>
        <taxon>Pseudomonadati</taxon>
        <taxon>Bacteroidota</taxon>
        <taxon>Flavobacteriia</taxon>
        <taxon>Flavobacteriales</taxon>
        <taxon>Weeksellaceae</taxon>
        <taxon>Moheibacter</taxon>
    </lineage>
</organism>
<dbReference type="InterPro" id="IPR000073">
    <property type="entry name" value="AB_hydrolase_1"/>
</dbReference>
<keyword evidence="7" id="KW-1185">Reference proteome</keyword>
<reference evidence="6 7" key="1">
    <citation type="submission" date="2017-04" db="EMBL/GenBank/DDBJ databases">
        <authorList>
            <person name="Afonso C.L."/>
            <person name="Miller P.J."/>
            <person name="Scott M.A."/>
            <person name="Spackman E."/>
            <person name="Goraichik I."/>
            <person name="Dimitrov K.M."/>
            <person name="Suarez D.L."/>
            <person name="Swayne D.E."/>
        </authorList>
    </citation>
    <scope>NUCLEOTIDE SEQUENCE [LARGE SCALE GENOMIC DNA]</scope>
    <source>
        <strain evidence="6 7">CGMCC 1.12708</strain>
    </source>
</reference>
<dbReference type="Gene3D" id="3.40.50.1820">
    <property type="entry name" value="alpha/beta hydrolase"/>
    <property type="match status" value="1"/>
</dbReference>
<proteinExistence type="inferred from homology"/>
<dbReference type="PANTHER" id="PTHR10794">
    <property type="entry name" value="ABHYDROLASE DOMAIN-CONTAINING PROTEIN"/>
    <property type="match status" value="1"/>
</dbReference>
<dbReference type="SUPFAM" id="SSF53474">
    <property type="entry name" value="alpha/beta-Hydrolases"/>
    <property type="match status" value="1"/>
</dbReference>
<keyword evidence="2" id="KW-0719">Serine esterase</keyword>
<evidence type="ECO:0000313" key="6">
    <source>
        <dbReference type="EMBL" id="SMC71210.1"/>
    </source>
</evidence>
<accession>A0A1W2BEP0</accession>
<dbReference type="PANTHER" id="PTHR10794:SF63">
    <property type="entry name" value="ALPHA_BETA HYDROLASE 1, ISOFORM A"/>
    <property type="match status" value="1"/>
</dbReference>
<dbReference type="InterPro" id="IPR029058">
    <property type="entry name" value="AB_hydrolase_fold"/>
</dbReference>
<dbReference type="InterPro" id="IPR050960">
    <property type="entry name" value="AB_hydrolase_4_sf"/>
</dbReference>
<dbReference type="Proteomes" id="UP000192393">
    <property type="component" value="Unassembled WGS sequence"/>
</dbReference>
<feature type="active site" description="Charge relay system" evidence="4">
    <location>
        <position position="265"/>
    </location>
</feature>
<evidence type="ECO:0000256" key="4">
    <source>
        <dbReference type="PIRSR" id="PIRSR005211-1"/>
    </source>
</evidence>
<feature type="active site" description="Charge relay system" evidence="4">
    <location>
        <position position="294"/>
    </location>
</feature>
<dbReference type="PIRSF" id="PIRSF005211">
    <property type="entry name" value="Ab_hydro_YheT"/>
    <property type="match status" value="1"/>
</dbReference>
<dbReference type="RefSeq" id="WP_084017593.1">
    <property type="nucleotide sequence ID" value="NZ_FWXS01000006.1"/>
</dbReference>
<protein>
    <recommendedName>
        <fullName evidence="5">AB hydrolase-1 domain-containing protein</fullName>
    </recommendedName>
</protein>
<dbReference type="Pfam" id="PF00561">
    <property type="entry name" value="Abhydrolase_1"/>
    <property type="match status" value="1"/>
</dbReference>